<evidence type="ECO:0000256" key="1">
    <source>
        <dbReference type="SAM" id="SignalP"/>
    </source>
</evidence>
<name>A0A9P8WFE5_9HYPO</name>
<evidence type="ECO:0000313" key="3">
    <source>
        <dbReference type="Proteomes" id="UP000777438"/>
    </source>
</evidence>
<reference evidence="2 3" key="1">
    <citation type="journal article" date="2021" name="Nat. Commun.">
        <title>Genetic determinants of endophytism in the Arabidopsis root mycobiome.</title>
        <authorList>
            <person name="Mesny F."/>
            <person name="Miyauchi S."/>
            <person name="Thiergart T."/>
            <person name="Pickel B."/>
            <person name="Atanasova L."/>
            <person name="Karlsson M."/>
            <person name="Huettel B."/>
            <person name="Barry K.W."/>
            <person name="Haridas S."/>
            <person name="Chen C."/>
            <person name="Bauer D."/>
            <person name="Andreopoulos W."/>
            <person name="Pangilinan J."/>
            <person name="LaButti K."/>
            <person name="Riley R."/>
            <person name="Lipzen A."/>
            <person name="Clum A."/>
            <person name="Drula E."/>
            <person name="Henrissat B."/>
            <person name="Kohler A."/>
            <person name="Grigoriev I.V."/>
            <person name="Martin F.M."/>
            <person name="Hacquard S."/>
        </authorList>
    </citation>
    <scope>NUCLEOTIDE SEQUENCE [LARGE SCALE GENOMIC DNA]</scope>
    <source>
        <strain evidence="2 3">MPI-CAGE-CH-0241</strain>
    </source>
</reference>
<feature type="signal peptide" evidence="1">
    <location>
        <begin position="1"/>
        <end position="18"/>
    </location>
</feature>
<keyword evidence="1" id="KW-0732">Signal</keyword>
<gene>
    <name evidence="2" type="ORF">B0T10DRAFT_477984</name>
</gene>
<dbReference type="Proteomes" id="UP000777438">
    <property type="component" value="Unassembled WGS sequence"/>
</dbReference>
<feature type="chain" id="PRO_5040173189" description="Secreted protein" evidence="1">
    <location>
        <begin position="19"/>
        <end position="84"/>
    </location>
</feature>
<keyword evidence="3" id="KW-1185">Reference proteome</keyword>
<evidence type="ECO:0008006" key="4">
    <source>
        <dbReference type="Google" id="ProtNLM"/>
    </source>
</evidence>
<sequence>MAILILAALTNTSQSVRARERLAGRGTLYAHGLSTSRDQGGHWLTAAWICHRFQGVSSQVLRTLLSRLLGRSLLVSGLLFLEFR</sequence>
<accession>A0A9P8WFE5</accession>
<comment type="caution">
    <text evidence="2">The sequence shown here is derived from an EMBL/GenBank/DDBJ whole genome shotgun (WGS) entry which is preliminary data.</text>
</comment>
<dbReference type="AlphaFoldDB" id="A0A9P8WFE5"/>
<organism evidence="2 3">
    <name type="scientific">Thelonectria olida</name>
    <dbReference type="NCBI Taxonomy" id="1576542"/>
    <lineage>
        <taxon>Eukaryota</taxon>
        <taxon>Fungi</taxon>
        <taxon>Dikarya</taxon>
        <taxon>Ascomycota</taxon>
        <taxon>Pezizomycotina</taxon>
        <taxon>Sordariomycetes</taxon>
        <taxon>Hypocreomycetidae</taxon>
        <taxon>Hypocreales</taxon>
        <taxon>Nectriaceae</taxon>
        <taxon>Thelonectria</taxon>
    </lineage>
</organism>
<evidence type="ECO:0000313" key="2">
    <source>
        <dbReference type="EMBL" id="KAH6895460.1"/>
    </source>
</evidence>
<protein>
    <recommendedName>
        <fullName evidence="4">Secreted protein</fullName>
    </recommendedName>
</protein>
<proteinExistence type="predicted"/>
<dbReference type="EMBL" id="JAGPYM010000004">
    <property type="protein sequence ID" value="KAH6895460.1"/>
    <property type="molecule type" value="Genomic_DNA"/>
</dbReference>